<dbReference type="Gene3D" id="1.20.120.450">
    <property type="entry name" value="dinb family like domain"/>
    <property type="match status" value="1"/>
</dbReference>
<proteinExistence type="predicted"/>
<dbReference type="PANTHER" id="PTHR40758:SF1">
    <property type="entry name" value="CONSERVED PROTEIN"/>
    <property type="match status" value="1"/>
</dbReference>
<dbReference type="Proteomes" id="UP000267408">
    <property type="component" value="Unassembled WGS sequence"/>
</dbReference>
<gene>
    <name evidence="3" type="ORF">EDD39_7149</name>
</gene>
<dbReference type="InterPro" id="IPR017517">
    <property type="entry name" value="Maleyloyr_isom"/>
</dbReference>
<dbReference type="OrthoDB" id="3671213at2"/>
<dbReference type="Pfam" id="PF11716">
    <property type="entry name" value="MDMPI_N"/>
    <property type="match status" value="1"/>
</dbReference>
<dbReference type="PANTHER" id="PTHR40758">
    <property type="entry name" value="CONSERVED PROTEIN"/>
    <property type="match status" value="1"/>
</dbReference>
<comment type="caution">
    <text evidence="3">The sequence shown here is derived from an EMBL/GenBank/DDBJ whole genome shotgun (WGS) entry which is preliminary data.</text>
</comment>
<dbReference type="InterPro" id="IPR024344">
    <property type="entry name" value="MDMPI_metal-binding"/>
</dbReference>
<dbReference type="Pfam" id="PF07398">
    <property type="entry name" value="MDMPI_C"/>
    <property type="match status" value="1"/>
</dbReference>
<evidence type="ECO:0000259" key="1">
    <source>
        <dbReference type="Pfam" id="PF07398"/>
    </source>
</evidence>
<dbReference type="RefSeq" id="WP_123563717.1">
    <property type="nucleotide sequence ID" value="NZ_RJVJ01000003.1"/>
</dbReference>
<reference evidence="3 4" key="1">
    <citation type="submission" date="2018-11" db="EMBL/GenBank/DDBJ databases">
        <title>Sequencing the genomes of 1000 actinobacteria strains.</title>
        <authorList>
            <person name="Klenk H.-P."/>
        </authorList>
    </citation>
    <scope>NUCLEOTIDE SEQUENCE [LARGE SCALE GENOMIC DNA]</scope>
    <source>
        <strain evidence="3 4">DSM 44780</strain>
    </source>
</reference>
<protein>
    <submittedName>
        <fullName evidence="3">Uncharacterized protein (TIGR03083 family)</fullName>
    </submittedName>
</protein>
<accession>A0A8G1X9I9</accession>
<dbReference type="InterPro" id="IPR010872">
    <property type="entry name" value="MDMPI_C-term_domain"/>
</dbReference>
<evidence type="ECO:0000313" key="4">
    <source>
        <dbReference type="Proteomes" id="UP000267408"/>
    </source>
</evidence>
<dbReference type="EMBL" id="RJVJ01000003">
    <property type="protein sequence ID" value="ROR35490.1"/>
    <property type="molecule type" value="Genomic_DNA"/>
</dbReference>
<dbReference type="GO" id="GO:0005886">
    <property type="term" value="C:plasma membrane"/>
    <property type="evidence" value="ECO:0007669"/>
    <property type="project" value="TreeGrafter"/>
</dbReference>
<sequence>MAIDLDFPALLSLLEDRSTAFREALVAAPGLDVQVPTCPEWTLYDLAQHLGQGQRFWSAIVAAGASETPPPRPTEAAPADREALIAWFAESNAQLLAALREAGPEAPCWGWWELAQSPRNTTGAVRRRLNETAVHAYDAQLAAGVAAELPREVALDSAEEFLLTCCSTTVAWPHTPAVLAFQATDGPTWQLTLSANGAHATRTPTAPGAATPGAATPDATIRGTAAELLAVFHGRTPIEALHLEGDAELFHQLYDWDPEA</sequence>
<dbReference type="InterPro" id="IPR034660">
    <property type="entry name" value="DinB/YfiT-like"/>
</dbReference>
<organism evidence="3 4">
    <name type="scientific">Kitasatospora cineracea</name>
    <dbReference type="NCBI Taxonomy" id="88074"/>
    <lineage>
        <taxon>Bacteria</taxon>
        <taxon>Bacillati</taxon>
        <taxon>Actinomycetota</taxon>
        <taxon>Actinomycetes</taxon>
        <taxon>Kitasatosporales</taxon>
        <taxon>Streptomycetaceae</taxon>
        <taxon>Kitasatospora</taxon>
    </lineage>
</organism>
<dbReference type="GO" id="GO:0046872">
    <property type="term" value="F:metal ion binding"/>
    <property type="evidence" value="ECO:0007669"/>
    <property type="project" value="InterPro"/>
</dbReference>
<evidence type="ECO:0000259" key="2">
    <source>
        <dbReference type="Pfam" id="PF11716"/>
    </source>
</evidence>
<dbReference type="NCBIfam" id="TIGR03083">
    <property type="entry name" value="maleylpyruvate isomerase family mycothiol-dependent enzyme"/>
    <property type="match status" value="1"/>
</dbReference>
<evidence type="ECO:0000313" key="3">
    <source>
        <dbReference type="EMBL" id="ROR35490.1"/>
    </source>
</evidence>
<feature type="domain" description="MDMPI C-terminal" evidence="1">
    <location>
        <begin position="152"/>
        <end position="250"/>
    </location>
</feature>
<dbReference type="SUPFAM" id="SSF109854">
    <property type="entry name" value="DinB/YfiT-like putative metalloenzymes"/>
    <property type="match status" value="1"/>
</dbReference>
<feature type="domain" description="Mycothiol-dependent maleylpyruvate isomerase metal-binding" evidence="2">
    <location>
        <begin position="14"/>
        <end position="140"/>
    </location>
</feature>
<dbReference type="AlphaFoldDB" id="A0A8G1X9I9"/>
<name>A0A8G1X9I9_9ACTN</name>